<keyword evidence="4 8" id="KW-0560">Oxidoreductase</keyword>
<dbReference type="EMBL" id="JBHOMY010000018">
    <property type="protein sequence ID" value="MFC1456573.1"/>
    <property type="molecule type" value="Genomic_DNA"/>
</dbReference>
<sequence>MSSPDTPRGMERSTTDLESTPVKGIVQTPPAALPRRLRRILALDDFEIAARRHLPRPIFGYVSGAAETNTSLRDNRSVFGEFGFVPRVLTDVSKRTQKVELLGRTYAAPFGIAPMGISALSAYRGDLVLAQAAGQANIPMVMSGSSLIRLEEVAKANPAAWFQAYLPGEPDRILGLLERVEKAGFETLVLTVDTAVLANRENNVRSGFSTPLRPSLRLAWDGMIRPNWTLNTFLRTLLKHGMPHFENSYATRGAPILAKSVMRDFGAKDHLNWRHLELIRERWKGRLVVKGILAKEDACIARDSGVEGIIVSNHGGRQLDGTVSPLRVLPAIADAVGTSIPVMMDGGVRRGSDVLKAIALGAAFVFVGRPFVYAAAIGGEPGVSHAINILSTEISRNMGLLGINSLGELGPERLLRIRGVDESRS</sequence>
<evidence type="ECO:0000313" key="8">
    <source>
        <dbReference type="EMBL" id="MFC1456573.1"/>
    </source>
</evidence>
<evidence type="ECO:0000256" key="5">
    <source>
        <dbReference type="ARBA" id="ARBA00024042"/>
    </source>
</evidence>
<dbReference type="PANTHER" id="PTHR10578:SF107">
    <property type="entry name" value="2-HYDROXYACID OXIDASE 1"/>
    <property type="match status" value="1"/>
</dbReference>
<evidence type="ECO:0000256" key="4">
    <source>
        <dbReference type="ARBA" id="ARBA00023002"/>
    </source>
</evidence>
<keyword evidence="9" id="KW-1185">Reference proteome</keyword>
<name>A0ABV6Y5M6_9HYPH</name>
<reference evidence="8 9" key="1">
    <citation type="submission" date="2024-09" db="EMBL/GenBank/DDBJ databases">
        <title>Nodulacao em especies de Leguminosae Basais da Amazonia e Caracterizacao dos Rizobios e Bacterias Associadas aos Nodulos.</title>
        <authorList>
            <person name="Jambeiro I.C.A."/>
            <person name="Lopes I.S."/>
            <person name="Aguiar E.R.G.R."/>
            <person name="Santos A.F.J."/>
            <person name="Dos Santos J.M.F."/>
            <person name="Gross E."/>
        </authorList>
    </citation>
    <scope>NUCLEOTIDE SEQUENCE [LARGE SCALE GENOMIC DNA]</scope>
    <source>
        <strain evidence="8 9">BRUESC1165</strain>
    </source>
</reference>
<feature type="domain" description="FMN hydroxy acid dehydrogenase" evidence="7">
    <location>
        <begin position="35"/>
        <end position="419"/>
    </location>
</feature>
<proteinExistence type="inferred from homology"/>
<dbReference type="PROSITE" id="PS51349">
    <property type="entry name" value="FMN_HYDROXY_ACID_DH_2"/>
    <property type="match status" value="1"/>
</dbReference>
<dbReference type="RefSeq" id="WP_377029287.1">
    <property type="nucleotide sequence ID" value="NZ_JBHOMY010000018.1"/>
</dbReference>
<evidence type="ECO:0000256" key="3">
    <source>
        <dbReference type="ARBA" id="ARBA00022643"/>
    </source>
</evidence>
<dbReference type="InterPro" id="IPR008259">
    <property type="entry name" value="FMN_hydac_DH_AS"/>
</dbReference>
<dbReference type="Proteomes" id="UP001593940">
    <property type="component" value="Unassembled WGS sequence"/>
</dbReference>
<comment type="cofactor">
    <cofactor evidence="1">
        <name>FMN</name>
        <dbReference type="ChEBI" id="CHEBI:58210"/>
    </cofactor>
</comment>
<dbReference type="Gene3D" id="3.20.20.70">
    <property type="entry name" value="Aldolase class I"/>
    <property type="match status" value="1"/>
</dbReference>
<gene>
    <name evidence="8" type="ORF">ACETIH_07570</name>
</gene>
<keyword evidence="3" id="KW-0288">FMN</keyword>
<evidence type="ECO:0000256" key="1">
    <source>
        <dbReference type="ARBA" id="ARBA00001917"/>
    </source>
</evidence>
<protein>
    <submittedName>
        <fullName evidence="8">Alpha-hydroxy acid oxidase</fullName>
        <ecNumber evidence="8">1.-.-.-</ecNumber>
    </submittedName>
</protein>
<evidence type="ECO:0000259" key="7">
    <source>
        <dbReference type="PROSITE" id="PS51349"/>
    </source>
</evidence>
<dbReference type="EC" id="1.-.-.-" evidence="8"/>
<dbReference type="InterPro" id="IPR013785">
    <property type="entry name" value="Aldolase_TIM"/>
</dbReference>
<dbReference type="CDD" id="cd02809">
    <property type="entry name" value="alpha_hydroxyacid_oxid_FMN"/>
    <property type="match status" value="1"/>
</dbReference>
<dbReference type="InterPro" id="IPR000262">
    <property type="entry name" value="FMN-dep_DH"/>
</dbReference>
<accession>A0ABV6Y5M6</accession>
<dbReference type="PANTHER" id="PTHR10578">
    <property type="entry name" value="S -2-HYDROXY-ACID OXIDASE-RELATED"/>
    <property type="match status" value="1"/>
</dbReference>
<dbReference type="Pfam" id="PF01070">
    <property type="entry name" value="FMN_dh"/>
    <property type="match status" value="1"/>
</dbReference>
<dbReference type="GO" id="GO:0016491">
    <property type="term" value="F:oxidoreductase activity"/>
    <property type="evidence" value="ECO:0007669"/>
    <property type="project" value="UniProtKB-KW"/>
</dbReference>
<dbReference type="InterPro" id="IPR037396">
    <property type="entry name" value="FMN_HAD"/>
</dbReference>
<dbReference type="InterPro" id="IPR012133">
    <property type="entry name" value="Alpha-hydoxy_acid_DH_FMN"/>
</dbReference>
<dbReference type="SUPFAM" id="SSF51395">
    <property type="entry name" value="FMN-linked oxidoreductases"/>
    <property type="match status" value="1"/>
</dbReference>
<keyword evidence="2" id="KW-0285">Flavoprotein</keyword>
<evidence type="ECO:0000313" key="9">
    <source>
        <dbReference type="Proteomes" id="UP001593940"/>
    </source>
</evidence>
<feature type="region of interest" description="Disordered" evidence="6">
    <location>
        <begin position="1"/>
        <end position="28"/>
    </location>
</feature>
<evidence type="ECO:0000256" key="2">
    <source>
        <dbReference type="ARBA" id="ARBA00022630"/>
    </source>
</evidence>
<comment type="similarity">
    <text evidence="5">Belongs to the FMN-dependent alpha-hydroxy acid dehydrogenase family.</text>
</comment>
<organism evidence="8 9">
    <name type="scientific">Microvirga arabica</name>
    <dbReference type="NCBI Taxonomy" id="1128671"/>
    <lineage>
        <taxon>Bacteria</taxon>
        <taxon>Pseudomonadati</taxon>
        <taxon>Pseudomonadota</taxon>
        <taxon>Alphaproteobacteria</taxon>
        <taxon>Hyphomicrobiales</taxon>
        <taxon>Methylobacteriaceae</taxon>
        <taxon>Microvirga</taxon>
    </lineage>
</organism>
<dbReference type="PIRSF" id="PIRSF000138">
    <property type="entry name" value="Al-hdrx_acd_dh"/>
    <property type="match status" value="1"/>
</dbReference>
<comment type="caution">
    <text evidence="8">The sequence shown here is derived from an EMBL/GenBank/DDBJ whole genome shotgun (WGS) entry which is preliminary data.</text>
</comment>
<evidence type="ECO:0000256" key="6">
    <source>
        <dbReference type="SAM" id="MobiDB-lite"/>
    </source>
</evidence>
<dbReference type="PROSITE" id="PS00557">
    <property type="entry name" value="FMN_HYDROXY_ACID_DH_1"/>
    <property type="match status" value="1"/>
</dbReference>